<proteinExistence type="inferred from homology"/>
<dbReference type="GO" id="GO:0005829">
    <property type="term" value="C:cytosol"/>
    <property type="evidence" value="ECO:0007669"/>
    <property type="project" value="TreeGrafter"/>
</dbReference>
<evidence type="ECO:0000256" key="3">
    <source>
        <dbReference type="ARBA" id="ARBA00022801"/>
    </source>
</evidence>
<protein>
    <recommendedName>
        <fullName evidence="6">Peptidyl-tRNA hydrolase</fullName>
        <ecNumber evidence="2">3.1.1.29</ecNumber>
    </recommendedName>
</protein>
<evidence type="ECO:0000256" key="2">
    <source>
        <dbReference type="ARBA" id="ARBA00013260"/>
    </source>
</evidence>
<dbReference type="Pfam" id="PF01981">
    <property type="entry name" value="PTH2"/>
    <property type="match status" value="1"/>
</dbReference>
<evidence type="ECO:0000256" key="5">
    <source>
        <dbReference type="ARBA" id="ARBA00048707"/>
    </source>
</evidence>
<organism evidence="7">
    <name type="scientific">Ignisphaera aggregans</name>
    <dbReference type="NCBI Taxonomy" id="334771"/>
    <lineage>
        <taxon>Archaea</taxon>
        <taxon>Thermoproteota</taxon>
        <taxon>Thermoprotei</taxon>
        <taxon>Desulfurococcales</taxon>
        <taxon>Desulfurococcaceae</taxon>
        <taxon>Ignisphaera</taxon>
    </lineage>
</organism>
<dbReference type="CDD" id="cd02430">
    <property type="entry name" value="PTH2"/>
    <property type="match status" value="1"/>
</dbReference>
<dbReference type="NCBIfam" id="TIGR00283">
    <property type="entry name" value="arch_pth2"/>
    <property type="match status" value="1"/>
</dbReference>
<name>A0A7C4BCM4_9CREN</name>
<dbReference type="PANTHER" id="PTHR12649:SF11">
    <property type="entry name" value="PEPTIDYL-TRNA HYDROLASE 2, MITOCHONDRIAL"/>
    <property type="match status" value="1"/>
</dbReference>
<evidence type="ECO:0000256" key="6">
    <source>
        <dbReference type="ARBA" id="ARBA00050038"/>
    </source>
</evidence>
<gene>
    <name evidence="7" type="ORF">ENV14_02920</name>
</gene>
<comment type="similarity">
    <text evidence="4">Belongs to the PTH2 family.</text>
</comment>
<dbReference type="PANTHER" id="PTHR12649">
    <property type="entry name" value="PEPTIDYL-TRNA HYDROLASE 2"/>
    <property type="match status" value="1"/>
</dbReference>
<comment type="caution">
    <text evidence="7">The sequence shown here is derived from an EMBL/GenBank/DDBJ whole genome shotgun (WGS) entry which is preliminary data.</text>
</comment>
<dbReference type="InterPro" id="IPR023476">
    <property type="entry name" value="Pep_tRNA_hydro_II_dom_sf"/>
</dbReference>
<dbReference type="FunFam" id="3.40.1490.10:FF:000001">
    <property type="entry name" value="Peptidyl-tRNA hydrolase 2"/>
    <property type="match status" value="1"/>
</dbReference>
<sequence length="122" mass="13180">MSSEELKLVIVVRTDVKMSRGKIAVQVAHAAVECVLKCLENTSCQNLVHIWREQGQKKIVVKAKSLEELLNLKSMAEELHVNTALIADAGLTELPPGIITALGLGPASSHILDKITGHLPLL</sequence>
<dbReference type="AlphaFoldDB" id="A0A7C4BCM4"/>
<evidence type="ECO:0000256" key="1">
    <source>
        <dbReference type="ARBA" id="ARBA00003043"/>
    </source>
</evidence>
<dbReference type="GO" id="GO:0004045">
    <property type="term" value="F:peptidyl-tRNA hydrolase activity"/>
    <property type="evidence" value="ECO:0007669"/>
    <property type="project" value="UniProtKB-EC"/>
</dbReference>
<dbReference type="EMBL" id="DTFF01000024">
    <property type="protein sequence ID" value="HGI87336.1"/>
    <property type="molecule type" value="Genomic_DNA"/>
</dbReference>
<dbReference type="EC" id="3.1.1.29" evidence="2"/>
<reference evidence="7" key="1">
    <citation type="journal article" date="2020" name="mSystems">
        <title>Genome- and Community-Level Interaction Insights into Carbon Utilization and Element Cycling Functions of Hydrothermarchaeota in Hydrothermal Sediment.</title>
        <authorList>
            <person name="Zhou Z."/>
            <person name="Liu Y."/>
            <person name="Xu W."/>
            <person name="Pan J."/>
            <person name="Luo Z.H."/>
            <person name="Li M."/>
        </authorList>
    </citation>
    <scope>NUCLEOTIDE SEQUENCE [LARGE SCALE GENOMIC DNA]</scope>
    <source>
        <strain evidence="7">SpSt-732</strain>
    </source>
</reference>
<comment type="catalytic activity">
    <reaction evidence="5">
        <text>an N-acyl-L-alpha-aminoacyl-tRNA + H2O = an N-acyl-L-amino acid + a tRNA + H(+)</text>
        <dbReference type="Rhea" id="RHEA:54448"/>
        <dbReference type="Rhea" id="RHEA-COMP:10123"/>
        <dbReference type="Rhea" id="RHEA-COMP:13883"/>
        <dbReference type="ChEBI" id="CHEBI:15377"/>
        <dbReference type="ChEBI" id="CHEBI:15378"/>
        <dbReference type="ChEBI" id="CHEBI:59874"/>
        <dbReference type="ChEBI" id="CHEBI:78442"/>
        <dbReference type="ChEBI" id="CHEBI:138191"/>
        <dbReference type="EC" id="3.1.1.29"/>
    </reaction>
</comment>
<dbReference type="NCBIfam" id="NF003314">
    <property type="entry name" value="PRK04322.1"/>
    <property type="match status" value="1"/>
</dbReference>
<evidence type="ECO:0000313" key="7">
    <source>
        <dbReference type="EMBL" id="HGI87336.1"/>
    </source>
</evidence>
<keyword evidence="3 7" id="KW-0378">Hydrolase</keyword>
<dbReference type="Gene3D" id="3.40.1490.10">
    <property type="entry name" value="Bit1"/>
    <property type="match status" value="1"/>
</dbReference>
<accession>A0A7C4BCM4</accession>
<evidence type="ECO:0000256" key="4">
    <source>
        <dbReference type="ARBA" id="ARBA00038050"/>
    </source>
</evidence>
<dbReference type="SUPFAM" id="SSF102462">
    <property type="entry name" value="Peptidyl-tRNA hydrolase II"/>
    <property type="match status" value="1"/>
</dbReference>
<dbReference type="InterPro" id="IPR002833">
    <property type="entry name" value="PTH2"/>
</dbReference>
<comment type="function">
    <text evidence="1">The natural substrate for this enzyme may be peptidyl-tRNAs which drop off the ribosome during protein synthesis.</text>
</comment>